<gene>
    <name evidence="4" type="primary">MET16_2</name>
    <name evidence="4" type="ORF">GRS66_011295</name>
</gene>
<dbReference type="SUPFAM" id="SSF52402">
    <property type="entry name" value="Adenine nucleotide alpha hydrolases-like"/>
    <property type="match status" value="1"/>
</dbReference>
<dbReference type="InterPro" id="IPR002500">
    <property type="entry name" value="PAPS_reduct_dom"/>
</dbReference>
<accession>A0A6C1EIZ3</accession>
<dbReference type="GO" id="GO:0005737">
    <property type="term" value="C:cytoplasm"/>
    <property type="evidence" value="ECO:0007669"/>
    <property type="project" value="TreeGrafter"/>
</dbReference>
<dbReference type="EMBL" id="CP049013">
    <property type="protein sequence ID" value="QID88570.1"/>
    <property type="molecule type" value="Genomic_DNA"/>
</dbReference>
<dbReference type="GO" id="GO:0019379">
    <property type="term" value="P:sulfate assimilation, phosphoadenylyl sulfate reduction by phosphoadenylyl-sulfate reductase (thioredoxin)"/>
    <property type="evidence" value="ECO:0007669"/>
    <property type="project" value="TreeGrafter"/>
</dbReference>
<feature type="domain" description="Phosphoadenosine phosphosulphate reductase" evidence="3">
    <location>
        <begin position="46"/>
        <end position="133"/>
    </location>
</feature>
<keyword evidence="5" id="KW-1185">Reference proteome</keyword>
<dbReference type="AlphaFoldDB" id="A0A6C1EIZ3"/>
<dbReference type="Gene3D" id="3.40.50.620">
    <property type="entry name" value="HUPs"/>
    <property type="match status" value="1"/>
</dbReference>
<evidence type="ECO:0000259" key="3">
    <source>
        <dbReference type="Pfam" id="PF01507"/>
    </source>
</evidence>
<name>A0A6C1EIZ3_SACPS</name>
<organism evidence="4 5">
    <name type="scientific">Saccharomyces pastorianus</name>
    <name type="common">Lager yeast</name>
    <name type="synonym">Saccharomyces cerevisiae x Saccharomyces eubayanus</name>
    <dbReference type="NCBI Taxonomy" id="27292"/>
    <lineage>
        <taxon>Eukaryota</taxon>
        <taxon>Fungi</taxon>
        <taxon>Dikarya</taxon>
        <taxon>Ascomycota</taxon>
        <taxon>Saccharomycotina</taxon>
        <taxon>Saccharomycetes</taxon>
        <taxon>Saccharomycetales</taxon>
        <taxon>Saccharomycetaceae</taxon>
        <taxon>Saccharomyces</taxon>
    </lineage>
</organism>
<evidence type="ECO:0000313" key="5">
    <source>
        <dbReference type="Proteomes" id="UP000501346"/>
    </source>
</evidence>
<protein>
    <submittedName>
        <fullName evidence="4">3'-phosphoadenylsulfate reductase</fullName>
    </submittedName>
</protein>
<dbReference type="PANTHER" id="PTHR46509:SF1">
    <property type="entry name" value="PHOSPHOADENOSINE PHOSPHOSULFATE REDUCTASE"/>
    <property type="match status" value="1"/>
</dbReference>
<evidence type="ECO:0000313" key="4">
    <source>
        <dbReference type="EMBL" id="QID88570.1"/>
    </source>
</evidence>
<dbReference type="GO" id="GO:0004604">
    <property type="term" value="F:phosphoadenylyl-sulfate reductase (thioredoxin) activity"/>
    <property type="evidence" value="ECO:0007669"/>
    <property type="project" value="TreeGrafter"/>
</dbReference>
<evidence type="ECO:0000256" key="1">
    <source>
        <dbReference type="ARBA" id="ARBA00009732"/>
    </source>
</evidence>
<proteinExistence type="inferred from homology"/>
<dbReference type="PANTHER" id="PTHR46509">
    <property type="entry name" value="PHOSPHOADENOSINE PHOSPHOSULFATE REDUCTASE"/>
    <property type="match status" value="1"/>
</dbReference>
<comment type="similarity">
    <text evidence="1">Belongs to the PAPS reductase family. CysH subfamily.</text>
</comment>
<comment type="pathway">
    <text evidence="2">Sulfur metabolism; hydrogen sulfide biosynthesis; sulfite from sulfate.</text>
</comment>
<dbReference type="Pfam" id="PF01507">
    <property type="entry name" value="PAPS_reduct"/>
    <property type="match status" value="1"/>
</dbReference>
<dbReference type="Proteomes" id="UP000501346">
    <property type="component" value="Chromosome SeXVI"/>
</dbReference>
<evidence type="ECO:0000256" key="2">
    <source>
        <dbReference type="ARBA" id="ARBA00024327"/>
    </source>
</evidence>
<dbReference type="OrthoDB" id="7869097at2759"/>
<reference evidence="4 5" key="1">
    <citation type="journal article" date="2019" name="BMC Genomics">
        <title>Chromosome level assembly and comparative genome analysis confirm lager-brewing yeasts originated from a single hybridization.</title>
        <authorList>
            <person name="Salazar A.N."/>
            <person name="Gorter de Vries A.R."/>
            <person name="van den Broek M."/>
            <person name="Brouwers N."/>
            <person name="de la Torre Cortes P."/>
            <person name="Kuijpers N.G.A."/>
            <person name="Daran J.G."/>
            <person name="Abeel T."/>
        </authorList>
    </citation>
    <scope>NUCLEOTIDE SEQUENCE [LARGE SCALE GENOMIC DNA]</scope>
    <source>
        <strain evidence="4 5">CBS 1483</strain>
    </source>
</reference>
<sequence>MVASGFPTPFPNHCVWTDRFGHHRHAVETIREILYAGIIIYRHFAPFPQTLTLKDTIEQKYYQPQKQTIHVYKPDGCVSEAEFASKYGDFLWEKDDDKYDYLAKVEPAHRAYKELRVSAVFTGRRKSQGSARSVVAY</sequence>
<dbReference type="InterPro" id="IPR014729">
    <property type="entry name" value="Rossmann-like_a/b/a_fold"/>
</dbReference>